<dbReference type="PANTHER" id="PTHR34139">
    <property type="entry name" value="UPF0331 PROTEIN MJ0127"/>
    <property type="match status" value="1"/>
</dbReference>
<keyword evidence="5" id="KW-0378">Hydrolase</keyword>
<dbReference type="Proteomes" id="UP000184536">
    <property type="component" value="Unassembled WGS sequence"/>
</dbReference>
<evidence type="ECO:0000313" key="8">
    <source>
        <dbReference type="Proteomes" id="UP000184536"/>
    </source>
</evidence>
<sequence>MNSGDRQRILHIQNYCRDIAGFIQRFGKDYQLFIQDRAYFNAVSMCILQIGELANGLSVEFREETKEQMQWGLIRGMRNWLAHAYTEMDENVIWETATNSIPGLLHFCERVIAQEHGKDMPPVEKPSILQQLAEGKKAVETPGSESQNKKSIDPER</sequence>
<dbReference type="AlphaFoldDB" id="A0A1M6HCY5"/>
<feature type="region of interest" description="Disordered" evidence="6">
    <location>
        <begin position="119"/>
        <end position="156"/>
    </location>
</feature>
<dbReference type="GO" id="GO:0110001">
    <property type="term" value="C:toxin-antitoxin complex"/>
    <property type="evidence" value="ECO:0007669"/>
    <property type="project" value="InterPro"/>
</dbReference>
<dbReference type="Pfam" id="PF01934">
    <property type="entry name" value="HepT-like"/>
    <property type="match status" value="1"/>
</dbReference>
<evidence type="ECO:0000256" key="5">
    <source>
        <dbReference type="ARBA" id="ARBA00022801"/>
    </source>
</evidence>
<name>A0A1M6HCY5_9FIRM</name>
<dbReference type="PANTHER" id="PTHR34139:SF1">
    <property type="entry name" value="RNASE MJ1380-RELATED"/>
    <property type="match status" value="1"/>
</dbReference>
<protein>
    <submittedName>
        <fullName evidence="7">Uncharacterized conserved protein, contains HEPN domain</fullName>
    </submittedName>
</protein>
<proteinExistence type="predicted"/>
<evidence type="ECO:0000256" key="1">
    <source>
        <dbReference type="ARBA" id="ARBA00022553"/>
    </source>
</evidence>
<keyword evidence="4" id="KW-0547">Nucleotide-binding</keyword>
<accession>A0A1M6HCY5</accession>
<evidence type="ECO:0000256" key="4">
    <source>
        <dbReference type="ARBA" id="ARBA00022741"/>
    </source>
</evidence>
<dbReference type="STRING" id="1121919.SAMN02745975_01505"/>
<evidence type="ECO:0000256" key="3">
    <source>
        <dbReference type="ARBA" id="ARBA00022722"/>
    </source>
</evidence>
<evidence type="ECO:0000256" key="2">
    <source>
        <dbReference type="ARBA" id="ARBA00022649"/>
    </source>
</evidence>
<keyword evidence="2" id="KW-1277">Toxin-antitoxin system</keyword>
<dbReference type="GO" id="GO:0000166">
    <property type="term" value="F:nucleotide binding"/>
    <property type="evidence" value="ECO:0007669"/>
    <property type="project" value="UniProtKB-KW"/>
</dbReference>
<dbReference type="InterPro" id="IPR051813">
    <property type="entry name" value="HepT_RNase_toxin"/>
</dbReference>
<organism evidence="7 8">
    <name type="scientific">Geosporobacter subterraneus DSM 17957</name>
    <dbReference type="NCBI Taxonomy" id="1121919"/>
    <lineage>
        <taxon>Bacteria</taxon>
        <taxon>Bacillati</taxon>
        <taxon>Bacillota</taxon>
        <taxon>Clostridia</taxon>
        <taxon>Peptostreptococcales</taxon>
        <taxon>Thermotaleaceae</taxon>
        <taxon>Geosporobacter</taxon>
    </lineage>
</organism>
<reference evidence="8" key="1">
    <citation type="submission" date="2016-11" db="EMBL/GenBank/DDBJ databases">
        <authorList>
            <person name="Varghese N."/>
            <person name="Submissions S."/>
        </authorList>
    </citation>
    <scope>NUCLEOTIDE SEQUENCE [LARGE SCALE GENOMIC DNA]</scope>
    <source>
        <strain evidence="8">DSM 17957</strain>
    </source>
</reference>
<dbReference type="GO" id="GO:0004540">
    <property type="term" value="F:RNA nuclease activity"/>
    <property type="evidence" value="ECO:0007669"/>
    <property type="project" value="InterPro"/>
</dbReference>
<dbReference type="InterPro" id="IPR008201">
    <property type="entry name" value="HepT-like"/>
</dbReference>
<keyword evidence="8" id="KW-1185">Reference proteome</keyword>
<gene>
    <name evidence="7" type="ORF">SAMN02745975_01505</name>
</gene>
<keyword evidence="1" id="KW-0597">Phosphoprotein</keyword>
<keyword evidence="3" id="KW-0540">Nuclease</keyword>
<dbReference type="EMBL" id="FQZV01000017">
    <property type="protein sequence ID" value="SHJ20016.1"/>
    <property type="molecule type" value="Genomic_DNA"/>
</dbReference>
<dbReference type="RefSeq" id="WP_084296098.1">
    <property type="nucleotide sequence ID" value="NZ_FQZV01000017.1"/>
</dbReference>
<evidence type="ECO:0000256" key="6">
    <source>
        <dbReference type="SAM" id="MobiDB-lite"/>
    </source>
</evidence>
<dbReference type="GO" id="GO:0016787">
    <property type="term" value="F:hydrolase activity"/>
    <property type="evidence" value="ECO:0007669"/>
    <property type="project" value="UniProtKB-KW"/>
</dbReference>
<evidence type="ECO:0000313" key="7">
    <source>
        <dbReference type="EMBL" id="SHJ20016.1"/>
    </source>
</evidence>
<feature type="compositionally biased region" description="Basic and acidic residues" evidence="6">
    <location>
        <begin position="147"/>
        <end position="156"/>
    </location>
</feature>
<dbReference type="OrthoDB" id="9810538at2"/>